<proteinExistence type="predicted"/>
<dbReference type="RefSeq" id="WP_209295963.1">
    <property type="nucleotide sequence ID" value="NZ_JAGIKT010000062.1"/>
</dbReference>
<evidence type="ECO:0000313" key="3">
    <source>
        <dbReference type="Proteomes" id="UP000669317"/>
    </source>
</evidence>
<name>A0ABS4A1R7_9BRAD</name>
<protein>
    <submittedName>
        <fullName evidence="2">Uncharacterized protein</fullName>
    </submittedName>
</protein>
<accession>A0ABS4A1R7</accession>
<reference evidence="2 3" key="1">
    <citation type="submission" date="2021-03" db="EMBL/GenBank/DDBJ databases">
        <title>Genome Sequence of Bradyrhizobium vignae strain ISRA400.</title>
        <authorList>
            <person name="Tisa L.S."/>
            <person name="Svistoonoff S."/>
            <person name="Hocher V."/>
            <person name="Fall S."/>
            <person name="Zaiya A."/>
            <person name="Naing D."/>
            <person name="Niang N."/>
            <person name="Diouf A."/>
            <person name="Dasylva M.C."/>
            <person name="Toure O."/>
            <person name="Gueye M."/>
            <person name="Gully D."/>
            <person name="Tisseyre P."/>
            <person name="Simpson S."/>
            <person name="Morris K."/>
            <person name="Thomas W.K."/>
        </authorList>
    </citation>
    <scope>NUCLEOTIDE SEQUENCE [LARGE SCALE GENOMIC DNA]</scope>
    <source>
        <strain evidence="2 3">ISRA400</strain>
    </source>
</reference>
<keyword evidence="3" id="KW-1185">Reference proteome</keyword>
<dbReference type="EMBL" id="JAGIKT010000062">
    <property type="protein sequence ID" value="MBP0114353.1"/>
    <property type="molecule type" value="Genomic_DNA"/>
</dbReference>
<evidence type="ECO:0000256" key="1">
    <source>
        <dbReference type="SAM" id="MobiDB-lite"/>
    </source>
</evidence>
<evidence type="ECO:0000313" key="2">
    <source>
        <dbReference type="EMBL" id="MBP0114353.1"/>
    </source>
</evidence>
<comment type="caution">
    <text evidence="2">The sequence shown here is derived from an EMBL/GenBank/DDBJ whole genome shotgun (WGS) entry which is preliminary data.</text>
</comment>
<dbReference type="Proteomes" id="UP000669317">
    <property type="component" value="Unassembled WGS sequence"/>
</dbReference>
<organism evidence="2 3">
    <name type="scientific">Bradyrhizobium vignae</name>
    <dbReference type="NCBI Taxonomy" id="1549949"/>
    <lineage>
        <taxon>Bacteria</taxon>
        <taxon>Pseudomonadati</taxon>
        <taxon>Pseudomonadota</taxon>
        <taxon>Alphaproteobacteria</taxon>
        <taxon>Hyphomicrobiales</taxon>
        <taxon>Nitrobacteraceae</taxon>
        <taxon>Bradyrhizobium</taxon>
    </lineage>
</organism>
<feature type="region of interest" description="Disordered" evidence="1">
    <location>
        <begin position="110"/>
        <end position="130"/>
    </location>
</feature>
<gene>
    <name evidence="2" type="ORF">JWS04_25365</name>
</gene>
<sequence>MVDTRTLHSAAKDASKWKMGACLFKALKLNPEFISVDDEKRFTVASMEAPAAGEAIAVQIGQALQENCIAVVWPELTVPPDLRERIIKLIRERDVQDELEAPEILIPGTWHEAGDMGTAPGSMTDMERSA</sequence>